<dbReference type="InterPro" id="IPR019535">
    <property type="entry name" value="ICE2_C"/>
</dbReference>
<sequence>MSEMNKKPVTFIPGIFKAQNVNDKVQKDEPFVSEESLQQYCSLFAADGIPNNIREDPYLAEIIRFSDEDLDSIAQLQSQREEKKREEKQKAEKKAYSKVDKTLKEKAFYLKKQCPVKIPHRSSLTQEEHAAYLRVFISLKEKSTTSGAEIPGYDQFLRLQSRVFEEQVHFMKFSHQVAVLELHAYNTIPEVINKYIDEYVQHRCKRASKYKDLYATEQQIPICPQDPEKNFSKLSFTHIGHVLSLGTLPLIRIPHKLKPYTLKIDESVSERECLAQRMVQDKNVLNDTPVSADRNAEYLAQQHRADIVISTSALKVLADNHGPNFDKEWDIPVEVKSYMTKDPEGNKTKHRVVYIDKPMPKKIWTPLEKKQLFFKKASLLNFTEIVQEEMFRMATPVVYQYSETNKSDCDAASRTIAEYDDHFLDLSDMTDNDVFGGESLERRKKEIYSKKRKASDKKVNSAKLSRLETEKLQISEGKIQEDKDPKVNCQDDTEQETFDESCSKHFLDNLLSLQDSLLKPSHTHGNETGAHKDETSTPSRSQPRPWTNKLSTDWKNVFEPHLCPDWTGKNVHYQLFSLGPDASHSTSPLLCMRILVRSNLHGLSDFRNKPEKCKTYVTSTKIENQPYFGCEVSTLSEITQQWVQLLVRPNTSLLLLRVCNNSGEILMTEERCLPEILKDGKQSHVGFSSSQPLAIFYAVFSTVLRQPTGHYLLHHDPKTEAFIQLMKAADPDKETNLQVYNLHKAYATASVSTRVYTAPPWVTIDTHILTPFHKKHMKIPGTFPMNNPMKILTKAEKKKISRAKNKKSLQDLDNNKELSAF</sequence>
<name>A0A0N7ZAT5_SCYOL</name>
<dbReference type="GO" id="GO:0045945">
    <property type="term" value="P:positive regulation of transcription by RNA polymerase III"/>
    <property type="evidence" value="ECO:0007669"/>
    <property type="project" value="TreeGrafter"/>
</dbReference>
<evidence type="ECO:0000259" key="2">
    <source>
        <dbReference type="Pfam" id="PF10505"/>
    </source>
</evidence>
<feature type="compositionally biased region" description="Polar residues" evidence="1">
    <location>
        <begin position="536"/>
        <end position="550"/>
    </location>
</feature>
<dbReference type="PANTHER" id="PTHR14633">
    <property type="entry name" value="LITTLE ELONGATION COMPLEX SUBUNIT 2"/>
    <property type="match status" value="1"/>
</dbReference>
<dbReference type="GO" id="GO:0008023">
    <property type="term" value="C:transcription elongation factor complex"/>
    <property type="evidence" value="ECO:0007669"/>
    <property type="project" value="InterPro"/>
</dbReference>
<evidence type="ECO:0000313" key="3">
    <source>
        <dbReference type="EMBL" id="JAI59744.1"/>
    </source>
</evidence>
<organism evidence="3">
    <name type="scientific">Scylla olivacea</name>
    <name type="common">Orange mud crab</name>
    <name type="synonym">Cancer olivacea</name>
    <dbReference type="NCBI Taxonomy" id="85551"/>
    <lineage>
        <taxon>Eukaryota</taxon>
        <taxon>Metazoa</taxon>
        <taxon>Ecdysozoa</taxon>
        <taxon>Arthropoda</taxon>
        <taxon>Crustacea</taxon>
        <taxon>Multicrustacea</taxon>
        <taxon>Malacostraca</taxon>
        <taxon>Eumalacostraca</taxon>
        <taxon>Eucarida</taxon>
        <taxon>Decapoda</taxon>
        <taxon>Pleocyemata</taxon>
        <taxon>Brachyura</taxon>
        <taxon>Eubrachyura</taxon>
        <taxon>Portunoidea</taxon>
        <taxon>Portunidae</taxon>
        <taxon>Portuninae</taxon>
        <taxon>Scylla</taxon>
    </lineage>
</organism>
<feature type="compositionally biased region" description="Basic and acidic residues" evidence="1">
    <location>
        <begin position="808"/>
        <end position="821"/>
    </location>
</feature>
<dbReference type="PANTHER" id="PTHR14633:SF3">
    <property type="entry name" value="LITTLE ELONGATION COMPLEX SUBUNIT 2"/>
    <property type="match status" value="1"/>
</dbReference>
<feature type="region of interest" description="Disordered" evidence="1">
    <location>
        <begin position="475"/>
        <end position="494"/>
    </location>
</feature>
<dbReference type="Pfam" id="PF10505">
    <property type="entry name" value="NARG2_C"/>
    <property type="match status" value="1"/>
</dbReference>
<evidence type="ECO:0000256" key="1">
    <source>
        <dbReference type="SAM" id="MobiDB-lite"/>
    </source>
</evidence>
<dbReference type="AlphaFoldDB" id="A0A0N7ZAT5"/>
<feature type="region of interest" description="Disordered" evidence="1">
    <location>
        <begin position="518"/>
        <end position="550"/>
    </location>
</feature>
<protein>
    <recommendedName>
        <fullName evidence="2">Little elongation complex subunit 2 C-terminal domain-containing protein</fullName>
    </recommendedName>
</protein>
<feature type="region of interest" description="Disordered" evidence="1">
    <location>
        <begin position="802"/>
        <end position="821"/>
    </location>
</feature>
<feature type="compositionally biased region" description="Basic and acidic residues" evidence="1">
    <location>
        <begin position="475"/>
        <end position="486"/>
    </location>
</feature>
<proteinExistence type="predicted"/>
<reference evidence="3" key="1">
    <citation type="submission" date="2015-09" db="EMBL/GenBank/DDBJ databases">
        <title>Scylla olivacea transcriptome.</title>
        <authorList>
            <person name="Ikhwanuddin M."/>
        </authorList>
    </citation>
    <scope>NUCLEOTIDE SEQUENCE</scope>
</reference>
<feature type="domain" description="Little elongation complex subunit 2 C-terminal" evidence="2">
    <location>
        <begin position="569"/>
        <end position="784"/>
    </location>
</feature>
<accession>A0A0N7ZAT5</accession>
<dbReference type="GO" id="GO:0042796">
    <property type="term" value="P:snRNA transcription by RNA polymerase III"/>
    <property type="evidence" value="ECO:0007669"/>
    <property type="project" value="TreeGrafter"/>
</dbReference>
<dbReference type="EMBL" id="GDRN01094233">
    <property type="protein sequence ID" value="JAI59744.1"/>
    <property type="molecule type" value="Transcribed_RNA"/>
</dbReference>
<dbReference type="GO" id="GO:0042795">
    <property type="term" value="P:snRNA transcription by RNA polymerase II"/>
    <property type="evidence" value="ECO:0007669"/>
    <property type="project" value="TreeGrafter"/>
</dbReference>